<evidence type="ECO:0000313" key="11">
    <source>
        <dbReference type="Proteomes" id="UP001432322"/>
    </source>
</evidence>
<dbReference type="CDD" id="cd20628">
    <property type="entry name" value="CYP4"/>
    <property type="match status" value="1"/>
</dbReference>
<sequence length="494" mass="57449">IGTVLVVLFAAFYYLPWLKRVIENFLYQYPYVQKLPGPKGVPFIGSIADLAGDTTVPLKFWKSEAEKARLAGEGLFTITVLGRTITFPINGEHLRSICESHEEVTKGKDYEYLRVWLGDGILLSIGKRWRDRRKAYTQLFHFSMLDGYLETFNVHARVMADVLKENAGKVVEMGDISKRYALDCIGDTAMGYQFGTQRDPSHPYLNAVDIFTNYSQRYNTEPQMWITWIWYLMYHRVYKDALDTINQLTEDVMNERFRRIKNGEIDLDAKKKPLIDQFICLEQDGQWTREDVRTELNAVIFGGHDTTSTTLTWAFWALATQPHYQQQMYEEIHDIFGDSDRDCDNEDLKAMEFTERFIKETMRMYPPVPTVERELQNDFQMGKYLLPKGSEVFICPYIVHHNPEIYPNPSKFDPDRFLPENIAKRNPFDYVPFSAGTRNCLGQKLAMHEMKCNLSWAMRKFSFHTDGNLLDQGLAIEVICKPTLGCKLKVVQRV</sequence>
<dbReference type="Proteomes" id="UP001432322">
    <property type="component" value="Unassembled WGS sequence"/>
</dbReference>
<dbReference type="PANTHER" id="PTHR24291:SF194">
    <property type="entry name" value="CYTOCHROME P450 FAMILY"/>
    <property type="match status" value="1"/>
</dbReference>
<feature type="binding site" description="axial binding residue" evidence="8">
    <location>
        <position position="440"/>
    </location>
    <ligand>
        <name>heme</name>
        <dbReference type="ChEBI" id="CHEBI:30413"/>
    </ligand>
    <ligandPart>
        <name>Fe</name>
        <dbReference type="ChEBI" id="CHEBI:18248"/>
    </ligandPart>
</feature>
<protein>
    <recommendedName>
        <fullName evidence="12">Cytochrome P450</fullName>
    </recommendedName>
</protein>
<keyword evidence="7 9" id="KW-0503">Monooxygenase</keyword>
<dbReference type="PRINTS" id="PR00385">
    <property type="entry name" value="P450"/>
</dbReference>
<comment type="cofactor">
    <cofactor evidence="1 8">
        <name>heme</name>
        <dbReference type="ChEBI" id="CHEBI:30413"/>
    </cofactor>
</comment>
<evidence type="ECO:0000256" key="6">
    <source>
        <dbReference type="ARBA" id="ARBA00023004"/>
    </source>
</evidence>
<keyword evidence="9" id="KW-0560">Oxidoreductase</keyword>
<dbReference type="PRINTS" id="PR00465">
    <property type="entry name" value="EP450IV"/>
</dbReference>
<evidence type="ECO:0000256" key="2">
    <source>
        <dbReference type="ARBA" id="ARBA00003690"/>
    </source>
</evidence>
<dbReference type="Gene3D" id="1.10.630.10">
    <property type="entry name" value="Cytochrome P450"/>
    <property type="match status" value="1"/>
</dbReference>
<dbReference type="InterPro" id="IPR036396">
    <property type="entry name" value="Cyt_P450_sf"/>
</dbReference>
<evidence type="ECO:0000256" key="9">
    <source>
        <dbReference type="RuleBase" id="RU000461"/>
    </source>
</evidence>
<dbReference type="Pfam" id="PF00067">
    <property type="entry name" value="p450"/>
    <property type="match status" value="1"/>
</dbReference>
<dbReference type="GO" id="GO:0016705">
    <property type="term" value="F:oxidoreductase activity, acting on paired donors, with incorporation or reduction of molecular oxygen"/>
    <property type="evidence" value="ECO:0007669"/>
    <property type="project" value="InterPro"/>
</dbReference>
<evidence type="ECO:0000256" key="8">
    <source>
        <dbReference type="PIRSR" id="PIRSR602403-1"/>
    </source>
</evidence>
<dbReference type="GO" id="GO:0005789">
    <property type="term" value="C:endoplasmic reticulum membrane"/>
    <property type="evidence" value="ECO:0007669"/>
    <property type="project" value="UniProtKB-SubCell"/>
</dbReference>
<dbReference type="PANTHER" id="PTHR24291">
    <property type="entry name" value="CYTOCHROME P450 FAMILY 4"/>
    <property type="match status" value="1"/>
</dbReference>
<organism evidence="10 11">
    <name type="scientific">Pristionchus fissidentatus</name>
    <dbReference type="NCBI Taxonomy" id="1538716"/>
    <lineage>
        <taxon>Eukaryota</taxon>
        <taxon>Metazoa</taxon>
        <taxon>Ecdysozoa</taxon>
        <taxon>Nematoda</taxon>
        <taxon>Chromadorea</taxon>
        <taxon>Rhabditida</taxon>
        <taxon>Rhabditina</taxon>
        <taxon>Diplogasteromorpha</taxon>
        <taxon>Diplogasteroidea</taxon>
        <taxon>Neodiplogasteridae</taxon>
        <taxon>Pristionchus</taxon>
    </lineage>
</organism>
<keyword evidence="11" id="KW-1185">Reference proteome</keyword>
<comment type="function">
    <text evidence="2">May be involved in the metabolism of insect hormones and in the breakdown of synthetic insecticides.</text>
</comment>
<evidence type="ECO:0000256" key="3">
    <source>
        <dbReference type="ARBA" id="ARBA00010617"/>
    </source>
</evidence>
<dbReference type="SUPFAM" id="SSF48264">
    <property type="entry name" value="Cytochrome P450"/>
    <property type="match status" value="1"/>
</dbReference>
<evidence type="ECO:0000256" key="4">
    <source>
        <dbReference type="ARBA" id="ARBA00022617"/>
    </source>
</evidence>
<keyword evidence="6 8" id="KW-0408">Iron</keyword>
<dbReference type="GO" id="GO:0005506">
    <property type="term" value="F:iron ion binding"/>
    <property type="evidence" value="ECO:0007669"/>
    <property type="project" value="InterPro"/>
</dbReference>
<keyword evidence="5 8" id="KW-0479">Metal-binding</keyword>
<comment type="caution">
    <text evidence="10">The sequence shown here is derived from an EMBL/GenBank/DDBJ whole genome shotgun (WGS) entry which is preliminary data.</text>
</comment>
<dbReference type="InterPro" id="IPR001128">
    <property type="entry name" value="Cyt_P450"/>
</dbReference>
<feature type="non-terminal residue" evidence="10">
    <location>
        <position position="1"/>
    </location>
</feature>
<dbReference type="InterPro" id="IPR017972">
    <property type="entry name" value="Cyt_P450_CS"/>
</dbReference>
<dbReference type="InterPro" id="IPR050196">
    <property type="entry name" value="Cytochrome_P450_Monoox"/>
</dbReference>
<evidence type="ECO:0000256" key="7">
    <source>
        <dbReference type="ARBA" id="ARBA00023033"/>
    </source>
</evidence>
<dbReference type="PROSITE" id="PS00086">
    <property type="entry name" value="CYTOCHROME_P450"/>
    <property type="match status" value="1"/>
</dbReference>
<evidence type="ECO:0000256" key="1">
    <source>
        <dbReference type="ARBA" id="ARBA00001971"/>
    </source>
</evidence>
<reference evidence="10" key="1">
    <citation type="submission" date="2023-10" db="EMBL/GenBank/DDBJ databases">
        <title>Genome assembly of Pristionchus species.</title>
        <authorList>
            <person name="Yoshida K."/>
            <person name="Sommer R.J."/>
        </authorList>
    </citation>
    <scope>NUCLEOTIDE SEQUENCE</scope>
    <source>
        <strain evidence="10">RS5133</strain>
    </source>
</reference>
<name>A0AAV5WUX5_9BILA</name>
<proteinExistence type="inferred from homology"/>
<gene>
    <name evidence="10" type="ORF">PFISCL1PPCAC_26415</name>
</gene>
<dbReference type="GO" id="GO:0004497">
    <property type="term" value="F:monooxygenase activity"/>
    <property type="evidence" value="ECO:0007669"/>
    <property type="project" value="UniProtKB-KW"/>
</dbReference>
<evidence type="ECO:0000313" key="10">
    <source>
        <dbReference type="EMBL" id="GMT35118.1"/>
    </source>
</evidence>
<dbReference type="InterPro" id="IPR002403">
    <property type="entry name" value="Cyt_P450_E_grp-IV"/>
</dbReference>
<dbReference type="AlphaFoldDB" id="A0AAV5WUX5"/>
<evidence type="ECO:0000256" key="5">
    <source>
        <dbReference type="ARBA" id="ARBA00022723"/>
    </source>
</evidence>
<dbReference type="GO" id="GO:0020037">
    <property type="term" value="F:heme binding"/>
    <property type="evidence" value="ECO:0007669"/>
    <property type="project" value="InterPro"/>
</dbReference>
<evidence type="ECO:0008006" key="12">
    <source>
        <dbReference type="Google" id="ProtNLM"/>
    </source>
</evidence>
<comment type="similarity">
    <text evidence="3 9">Belongs to the cytochrome P450 family.</text>
</comment>
<keyword evidence="4 8" id="KW-0349">Heme</keyword>
<dbReference type="EMBL" id="BTSY01000007">
    <property type="protein sequence ID" value="GMT35118.1"/>
    <property type="molecule type" value="Genomic_DNA"/>
</dbReference>
<accession>A0AAV5WUX5</accession>